<protein>
    <submittedName>
        <fullName evidence="1">Diaminopimelate epimerase</fullName>
    </submittedName>
</protein>
<dbReference type="Pfam" id="PF26317">
    <property type="entry name" value="CntK_N"/>
    <property type="match status" value="1"/>
</dbReference>
<name>A0A1I1VBN5_9BACL</name>
<dbReference type="Proteomes" id="UP000198855">
    <property type="component" value="Unassembled WGS sequence"/>
</dbReference>
<dbReference type="OrthoDB" id="9813391at2"/>
<proteinExistence type="predicted"/>
<dbReference type="EMBL" id="FOMT01000001">
    <property type="protein sequence ID" value="SFD80432.1"/>
    <property type="molecule type" value="Genomic_DNA"/>
</dbReference>
<dbReference type="AlphaFoldDB" id="A0A1I1VBN5"/>
<dbReference type="InterPro" id="IPR058944">
    <property type="entry name" value="CntK-like"/>
</dbReference>
<gene>
    <name evidence="1" type="ORF">SAMN05216378_1498</name>
</gene>
<dbReference type="STRING" id="1045775.SAMN05216378_1498"/>
<dbReference type="Gene3D" id="3.10.310.10">
    <property type="entry name" value="Diaminopimelate Epimerase, Chain A, domain 1"/>
    <property type="match status" value="2"/>
</dbReference>
<dbReference type="RefSeq" id="WP_091182832.1">
    <property type="nucleotide sequence ID" value="NZ_FOMT01000001.1"/>
</dbReference>
<dbReference type="SUPFAM" id="SSF54506">
    <property type="entry name" value="Diaminopimelate epimerase-like"/>
    <property type="match status" value="2"/>
</dbReference>
<keyword evidence="2" id="KW-1185">Reference proteome</keyword>
<evidence type="ECO:0000313" key="2">
    <source>
        <dbReference type="Proteomes" id="UP000198855"/>
    </source>
</evidence>
<reference evidence="2" key="1">
    <citation type="submission" date="2016-10" db="EMBL/GenBank/DDBJ databases">
        <authorList>
            <person name="Varghese N."/>
            <person name="Submissions S."/>
        </authorList>
    </citation>
    <scope>NUCLEOTIDE SEQUENCE [LARGE SCALE GENOMIC DNA]</scope>
    <source>
        <strain evidence="2">CGMCC 1.10784</strain>
    </source>
</reference>
<accession>A0A1I1VBN5</accession>
<organism evidence="1 2">
    <name type="scientific">Paenibacillus catalpae</name>
    <dbReference type="NCBI Taxonomy" id="1045775"/>
    <lineage>
        <taxon>Bacteria</taxon>
        <taxon>Bacillati</taxon>
        <taxon>Bacillota</taxon>
        <taxon>Bacilli</taxon>
        <taxon>Bacillales</taxon>
        <taxon>Paenibacillaceae</taxon>
        <taxon>Paenibacillus</taxon>
    </lineage>
</organism>
<evidence type="ECO:0000313" key="1">
    <source>
        <dbReference type="EMBL" id="SFD80432.1"/>
    </source>
</evidence>
<sequence length="294" mass="31832">MKQEIDFVKVNPTQNMTILVKTIHPMEEYIPIASRLMSYDSVYAEQVGFINKPNKKGADASLQMAGGEFCGNACMAMAAYLAVESGLQPNATMEITLESSGTERLVACRVNKVNEKYGCQVTMPLPNKVEQKSVMYDGEDLSMAIVRYDNFFHIVIEVESFSPVWRSRAEGLARLLGLTLGSNLIGILLFEPKSNAMAPLIYLPELDSMVWEKGCGSGTASLGAYLSWKNNGAITSQVAQPGGTILVKADCSEQEITSLVIEGVVSIVAQGKAFIELEGSERSANSHQTSAVLG</sequence>